<dbReference type="Proteomes" id="UP000694391">
    <property type="component" value="Unplaced"/>
</dbReference>
<name>A0A8C0KU88_CANLU</name>
<evidence type="ECO:0000256" key="8">
    <source>
        <dbReference type="SAM" id="Phobius"/>
    </source>
</evidence>
<evidence type="ECO:0000256" key="7">
    <source>
        <dbReference type="ARBA" id="ARBA00023201"/>
    </source>
</evidence>
<evidence type="ECO:0000313" key="9">
    <source>
        <dbReference type="Ensembl" id="ENSCAFP00020020345.1"/>
    </source>
</evidence>
<keyword evidence="7" id="KW-0406">Ion transport</keyword>
<comment type="similarity">
    <text evidence="2">Belongs to the SLC13A/DASS transporter (TC 2.A.47) family. NADC subfamily.</text>
</comment>
<dbReference type="GO" id="GO:0015729">
    <property type="term" value="P:oxaloacetate transport"/>
    <property type="evidence" value="ECO:0007669"/>
    <property type="project" value="TreeGrafter"/>
</dbReference>
<dbReference type="InterPro" id="IPR001898">
    <property type="entry name" value="SLC13A/DASS"/>
</dbReference>
<evidence type="ECO:0000256" key="5">
    <source>
        <dbReference type="ARBA" id="ARBA00023053"/>
    </source>
</evidence>
<keyword evidence="7" id="KW-0813">Transport</keyword>
<dbReference type="GO" id="GO:0015141">
    <property type="term" value="F:succinate transmembrane transporter activity"/>
    <property type="evidence" value="ECO:0007669"/>
    <property type="project" value="TreeGrafter"/>
</dbReference>
<dbReference type="GeneTree" id="ENSGT01030000234550"/>
<keyword evidence="3 8" id="KW-0812">Transmembrane</keyword>
<feature type="transmembrane region" description="Helical" evidence="8">
    <location>
        <begin position="77"/>
        <end position="99"/>
    </location>
</feature>
<evidence type="ECO:0000256" key="4">
    <source>
        <dbReference type="ARBA" id="ARBA00022989"/>
    </source>
</evidence>
<keyword evidence="4 8" id="KW-1133">Transmembrane helix</keyword>
<dbReference type="PANTHER" id="PTHR10283">
    <property type="entry name" value="SOLUTE CARRIER FAMILY 13 MEMBER"/>
    <property type="match status" value="1"/>
</dbReference>
<evidence type="ECO:0000256" key="1">
    <source>
        <dbReference type="ARBA" id="ARBA00004141"/>
    </source>
</evidence>
<accession>A0A8C0KU88</accession>
<keyword evidence="7" id="KW-0739">Sodium transport</keyword>
<dbReference type="GO" id="GO:0015741">
    <property type="term" value="P:fumarate transport"/>
    <property type="evidence" value="ECO:0007669"/>
    <property type="project" value="TreeGrafter"/>
</dbReference>
<proteinExistence type="inferred from homology"/>
<dbReference type="Pfam" id="PF00939">
    <property type="entry name" value="Na_sulph_symp"/>
    <property type="match status" value="1"/>
</dbReference>
<organism evidence="9 10">
    <name type="scientific">Canis lupus dingo</name>
    <name type="common">dingo</name>
    <dbReference type="NCBI Taxonomy" id="286419"/>
    <lineage>
        <taxon>Eukaryota</taxon>
        <taxon>Metazoa</taxon>
        <taxon>Chordata</taxon>
        <taxon>Craniata</taxon>
        <taxon>Vertebrata</taxon>
        <taxon>Euteleostomi</taxon>
        <taxon>Mammalia</taxon>
        <taxon>Eutheria</taxon>
        <taxon>Laurasiatheria</taxon>
        <taxon>Carnivora</taxon>
        <taxon>Caniformia</taxon>
        <taxon>Canidae</taxon>
        <taxon>Canis</taxon>
    </lineage>
</organism>
<keyword evidence="5" id="KW-0915">Sodium</keyword>
<protein>
    <recommendedName>
        <fullName evidence="11">Solute carrier family 13 member 5</fullName>
    </recommendedName>
</protein>
<dbReference type="GO" id="GO:0017153">
    <property type="term" value="F:sodium:dicarboxylate symporter activity"/>
    <property type="evidence" value="ECO:0007669"/>
    <property type="project" value="TreeGrafter"/>
</dbReference>
<dbReference type="PANTHER" id="PTHR10283:SF109">
    <property type="entry name" value="NA(+)_CITRATE COTRANSPORTER"/>
    <property type="match status" value="1"/>
</dbReference>
<reference evidence="9" key="2">
    <citation type="submission" date="2025-09" db="UniProtKB">
        <authorList>
            <consortium name="Ensembl"/>
        </authorList>
    </citation>
    <scope>IDENTIFICATION</scope>
</reference>
<comment type="subcellular location">
    <subcellularLocation>
        <location evidence="1">Membrane</location>
        <topology evidence="1">Multi-pass membrane protein</topology>
    </subcellularLocation>
</comment>
<dbReference type="GO" id="GO:0005886">
    <property type="term" value="C:plasma membrane"/>
    <property type="evidence" value="ECO:0007669"/>
    <property type="project" value="TreeGrafter"/>
</dbReference>
<dbReference type="AlphaFoldDB" id="A0A8C0KU88"/>
<keyword evidence="10" id="KW-1185">Reference proteome</keyword>
<evidence type="ECO:0008006" key="11">
    <source>
        <dbReference type="Google" id="ProtNLM"/>
    </source>
</evidence>
<evidence type="ECO:0000256" key="3">
    <source>
        <dbReference type="ARBA" id="ARBA00022692"/>
    </source>
</evidence>
<evidence type="ECO:0000256" key="2">
    <source>
        <dbReference type="ARBA" id="ARBA00006772"/>
    </source>
</evidence>
<reference evidence="9" key="1">
    <citation type="submission" date="2025-08" db="UniProtKB">
        <authorList>
            <consortium name="Ensembl"/>
        </authorList>
    </citation>
    <scope>IDENTIFICATION</scope>
</reference>
<dbReference type="GO" id="GO:0015137">
    <property type="term" value="F:citrate transmembrane transporter activity"/>
    <property type="evidence" value="ECO:0007669"/>
    <property type="project" value="TreeGrafter"/>
</dbReference>
<evidence type="ECO:0000313" key="10">
    <source>
        <dbReference type="Proteomes" id="UP000694391"/>
    </source>
</evidence>
<sequence length="183" mass="19575">MGSFPGQPGSQTERSPPEWIWSAVFPPPTLPPSGLVPYPGSYMKDTNMLFLGGLIMAAAVEHWNLHKRIALRTLLWVGAKPAQLMLGFMGVTAFLSMWISNTATTAMMVPIVEAMLQQMQATSPATEAGLGALELSDKNKAGELPGEPRGATTSPPPLCSPKLCAWSLLKTGVQINAQKALFL</sequence>
<evidence type="ECO:0000256" key="6">
    <source>
        <dbReference type="ARBA" id="ARBA00023136"/>
    </source>
</evidence>
<keyword evidence="6 8" id="KW-0472">Membrane</keyword>
<feature type="transmembrane region" description="Helical" evidence="8">
    <location>
        <begin position="48"/>
        <end position="65"/>
    </location>
</feature>
<dbReference type="Ensembl" id="ENSCAFT00020023544.1">
    <property type="protein sequence ID" value="ENSCAFP00020020345.1"/>
    <property type="gene ID" value="ENSCAFG00020016124.1"/>
</dbReference>